<comment type="similarity">
    <text evidence="3 7">Belongs to the transthyretin family. 5-hydroxyisourate hydrolase subfamily.</text>
</comment>
<dbReference type="PANTHER" id="PTHR10395">
    <property type="entry name" value="URICASE AND TRANSTHYRETIN-RELATED"/>
    <property type="match status" value="1"/>
</dbReference>
<dbReference type="EC" id="3.5.2.17" evidence="7"/>
<evidence type="ECO:0000256" key="5">
    <source>
        <dbReference type="ARBA" id="ARBA00022631"/>
    </source>
</evidence>
<comment type="caution">
    <text evidence="9">The sequence shown here is derived from an EMBL/GenBank/DDBJ whole genome shotgun (WGS) entry which is preliminary data.</text>
</comment>
<dbReference type="GO" id="GO:0033971">
    <property type="term" value="F:hydroxyisourate hydrolase activity"/>
    <property type="evidence" value="ECO:0007669"/>
    <property type="project" value="UniProtKB-EC"/>
</dbReference>
<evidence type="ECO:0000256" key="7">
    <source>
        <dbReference type="RuleBase" id="RU361270"/>
    </source>
</evidence>
<name>A0AA40FB81_9PEZI</name>
<dbReference type="Proteomes" id="UP001172155">
    <property type="component" value="Unassembled WGS sequence"/>
</dbReference>
<evidence type="ECO:0000256" key="1">
    <source>
        <dbReference type="ARBA" id="ARBA00001043"/>
    </source>
</evidence>
<dbReference type="InterPro" id="IPR023418">
    <property type="entry name" value="Thyroxine_BS"/>
</dbReference>
<proteinExistence type="inferred from homology"/>
<dbReference type="InterPro" id="IPR023419">
    <property type="entry name" value="Transthyretin_CS"/>
</dbReference>
<keyword evidence="6 7" id="KW-0378">Hydrolase</keyword>
<dbReference type="SUPFAM" id="SSF49472">
    <property type="entry name" value="Transthyretin (synonym: prealbumin)"/>
    <property type="match status" value="1"/>
</dbReference>
<dbReference type="PROSITE" id="PS00769">
    <property type="entry name" value="TRANSTHYRETIN_2"/>
    <property type="match status" value="1"/>
</dbReference>
<keyword evidence="10" id="KW-1185">Reference proteome</keyword>
<evidence type="ECO:0000313" key="9">
    <source>
        <dbReference type="EMBL" id="KAK0754602.1"/>
    </source>
</evidence>
<reference evidence="9" key="1">
    <citation type="submission" date="2023-06" db="EMBL/GenBank/DDBJ databases">
        <title>Genome-scale phylogeny and comparative genomics of the fungal order Sordariales.</title>
        <authorList>
            <consortium name="Lawrence Berkeley National Laboratory"/>
            <person name="Hensen N."/>
            <person name="Bonometti L."/>
            <person name="Westerberg I."/>
            <person name="Brannstrom I.O."/>
            <person name="Guillou S."/>
            <person name="Cros-Aarteil S."/>
            <person name="Calhoun S."/>
            <person name="Haridas S."/>
            <person name="Kuo A."/>
            <person name="Mondo S."/>
            <person name="Pangilinan J."/>
            <person name="Riley R."/>
            <person name="LaButti K."/>
            <person name="Andreopoulos B."/>
            <person name="Lipzen A."/>
            <person name="Chen C."/>
            <person name="Yanf M."/>
            <person name="Daum C."/>
            <person name="Ng V."/>
            <person name="Clum A."/>
            <person name="Steindorff A."/>
            <person name="Ohm R."/>
            <person name="Martin F."/>
            <person name="Silar P."/>
            <person name="Natvig D."/>
            <person name="Lalanne C."/>
            <person name="Gautier V."/>
            <person name="Ament-velasquez S.L."/>
            <person name="Kruys A."/>
            <person name="Hutchinson M.I."/>
            <person name="Powell A.J."/>
            <person name="Barry K."/>
            <person name="Miller A.N."/>
            <person name="Grigoriev I.V."/>
            <person name="Debuchy R."/>
            <person name="Gladieux P."/>
            <person name="Thoren M.H."/>
            <person name="Johannesson H."/>
        </authorList>
    </citation>
    <scope>NUCLEOTIDE SEQUENCE</scope>
    <source>
        <strain evidence="9">SMH3187-1</strain>
    </source>
</reference>
<comment type="subunit">
    <text evidence="4 7">Homotetramer.</text>
</comment>
<dbReference type="AlphaFoldDB" id="A0AA40FB81"/>
<keyword evidence="5 7" id="KW-0659">Purine metabolism</keyword>
<comment type="function">
    <text evidence="2">Catalyzes the hydrolysis of 5-hydroxyisourate (HIU) to 2-oxo-4-hydroxy-4-carboxy-5-ureidoimidazoline (OHCU).</text>
</comment>
<evidence type="ECO:0000256" key="3">
    <source>
        <dbReference type="ARBA" id="ARBA00009850"/>
    </source>
</evidence>
<gene>
    <name evidence="9" type="ORF">B0T18DRAFT_424967</name>
</gene>
<comment type="catalytic activity">
    <reaction evidence="1 7">
        <text>5-hydroxyisourate + H2O = 5-hydroxy-2-oxo-4-ureido-2,5-dihydro-1H-imidazole-5-carboxylate + H(+)</text>
        <dbReference type="Rhea" id="RHEA:23736"/>
        <dbReference type="ChEBI" id="CHEBI:15377"/>
        <dbReference type="ChEBI" id="CHEBI:15378"/>
        <dbReference type="ChEBI" id="CHEBI:18072"/>
        <dbReference type="ChEBI" id="CHEBI:58639"/>
        <dbReference type="EC" id="3.5.2.17"/>
    </reaction>
</comment>
<dbReference type="GO" id="GO:0006144">
    <property type="term" value="P:purine nucleobase metabolic process"/>
    <property type="evidence" value="ECO:0007669"/>
    <property type="project" value="UniProtKB-KW"/>
</dbReference>
<sequence length="146" mass="16134">MSPPTETETKDRITCHVLDTRQGLPARGMRVKLELSSPKSTAGARIFESQTDDDGRIKVWLPYSSETSSGEVPVYTLDDVLDGVEVSDADAATSRWTLRFDTEGYFGGADKTFFPEVTVVFGVARGERYHVPVLLAPFSYTTYRGS</sequence>
<dbReference type="PANTHER" id="PTHR10395:SF7">
    <property type="entry name" value="5-HYDROXYISOURATE HYDROLASE"/>
    <property type="match status" value="1"/>
</dbReference>
<dbReference type="Gene3D" id="2.60.40.180">
    <property type="entry name" value="Transthyretin/hydroxyisourate hydrolase domain"/>
    <property type="match status" value="1"/>
</dbReference>
<evidence type="ECO:0000256" key="6">
    <source>
        <dbReference type="ARBA" id="ARBA00022801"/>
    </source>
</evidence>
<evidence type="ECO:0000259" key="8">
    <source>
        <dbReference type="Pfam" id="PF00576"/>
    </source>
</evidence>
<dbReference type="EMBL" id="JAUKUD010000001">
    <property type="protein sequence ID" value="KAK0754602.1"/>
    <property type="molecule type" value="Genomic_DNA"/>
</dbReference>
<evidence type="ECO:0000313" key="10">
    <source>
        <dbReference type="Proteomes" id="UP001172155"/>
    </source>
</evidence>
<evidence type="ECO:0000256" key="2">
    <source>
        <dbReference type="ARBA" id="ARBA00002704"/>
    </source>
</evidence>
<dbReference type="InterPro" id="IPR014306">
    <property type="entry name" value="Hydroxyisourate_hydrolase"/>
</dbReference>
<organism evidence="9 10">
    <name type="scientific">Schizothecium vesticola</name>
    <dbReference type="NCBI Taxonomy" id="314040"/>
    <lineage>
        <taxon>Eukaryota</taxon>
        <taxon>Fungi</taxon>
        <taxon>Dikarya</taxon>
        <taxon>Ascomycota</taxon>
        <taxon>Pezizomycotina</taxon>
        <taxon>Sordariomycetes</taxon>
        <taxon>Sordariomycetidae</taxon>
        <taxon>Sordariales</taxon>
        <taxon>Schizotheciaceae</taxon>
        <taxon>Schizothecium</taxon>
    </lineage>
</organism>
<dbReference type="InterPro" id="IPR023416">
    <property type="entry name" value="Transthyretin/HIU_hydrolase_d"/>
</dbReference>
<dbReference type="PROSITE" id="PS00768">
    <property type="entry name" value="TRANSTHYRETIN_1"/>
    <property type="match status" value="1"/>
</dbReference>
<evidence type="ECO:0000256" key="4">
    <source>
        <dbReference type="ARBA" id="ARBA00011881"/>
    </source>
</evidence>
<dbReference type="Pfam" id="PF00576">
    <property type="entry name" value="Transthyretin"/>
    <property type="match status" value="1"/>
</dbReference>
<accession>A0AA40FB81</accession>
<dbReference type="InterPro" id="IPR036817">
    <property type="entry name" value="Transthyretin/HIU_hydrolase_sf"/>
</dbReference>
<feature type="domain" description="Transthyretin/hydroxyisourate hydrolase" evidence="8">
    <location>
        <begin position="13"/>
        <end position="145"/>
    </location>
</feature>
<protein>
    <recommendedName>
        <fullName evidence="7">5-hydroxyisourate hydrolase</fullName>
        <shortName evidence="7">HIU hydrolase</shortName>
        <shortName evidence="7">HIUHase</shortName>
        <ecNumber evidence="7">3.5.2.17</ecNumber>
    </recommendedName>
</protein>
<dbReference type="NCBIfam" id="TIGR02962">
    <property type="entry name" value="hdxy_isourate"/>
    <property type="match status" value="1"/>
</dbReference>